<evidence type="ECO:0000256" key="1">
    <source>
        <dbReference type="ARBA" id="ARBA00022737"/>
    </source>
</evidence>
<evidence type="ECO:0000313" key="5">
    <source>
        <dbReference type="EMBL" id="AIE98087.1"/>
    </source>
</evidence>
<keyword evidence="1" id="KW-0677">Repeat</keyword>
<evidence type="ECO:0000256" key="4">
    <source>
        <dbReference type="SAM" id="MobiDB-lite"/>
    </source>
</evidence>
<dbReference type="Pfam" id="PF13176">
    <property type="entry name" value="TPR_7"/>
    <property type="match status" value="1"/>
</dbReference>
<sequence>MVRLQYRGRDIVRFRECLTYMHQGEGMVEPTILEMLDEASSKARTDDILGAVESYRKATELDGSSASAWYGLAVMQAKRGNTADAVSAFEQAHILNPNHAPTAANLAVLLEVSDSVRASALAKQALETLSDVEELTRIADNHPTDEPLILSARIVEEEPEPPLLESKAISEEPPLLEANPVLMEITNVVELASDLVLNGEFQEALNLIQPRLEGDASDNARLWAMCGVCLSQLEHVDDAIQAIEYAISLGEDSAKVHFNLAQLLRKSDREDDAMQSLANALLCDPSHINSLVARGEIFWDRGDAELAAQNWRRVITMDPENPINNRLVEIEEEESSRSQRLDGVSSEEGEVGEVEKVEPSFVETKSYKISKAHELTDSGDHVAAVNAWKELLQEDSQSAEIWHGLADALSVAGHIERAHQCRQRANAIEEGIRIEDEENEAVVEADLIEAATQAAEKTGHLPPSEQESVNVSIEWYNKGLNLLAEDNSIEALNCFEKAIGGAPREEQGLRVRAQNGRGHALYQLGRYPESIQAYHAAITMDPAGVTGRALYNMGSSYAAVELYSDAIKCFEQALDHGLDKDDVNICKTQINRCKLLHKEQEKRRRAAA</sequence>
<feature type="repeat" description="TPR" evidence="3">
    <location>
        <begin position="254"/>
        <end position="287"/>
    </location>
</feature>
<feature type="region of interest" description="Disordered" evidence="4">
    <location>
        <begin position="331"/>
        <end position="357"/>
    </location>
</feature>
<dbReference type="AlphaFoldDB" id="A0A075G8N5"/>
<reference evidence="5" key="1">
    <citation type="journal article" date="2014" name="Genome Biol. Evol.">
        <title>Pangenome evidence for extensive interdomain horizontal transfer affecting lineage core and shell genes in uncultured planktonic thaumarchaeota and euryarchaeota.</title>
        <authorList>
            <person name="Deschamps P."/>
            <person name="Zivanovic Y."/>
            <person name="Moreira D."/>
            <person name="Rodriguez-Valera F."/>
            <person name="Lopez-Garcia P."/>
        </authorList>
    </citation>
    <scope>NUCLEOTIDE SEQUENCE</scope>
</reference>
<name>A0A075G8N5_9EURY</name>
<proteinExistence type="predicted"/>
<dbReference type="PANTHER" id="PTHR44943">
    <property type="entry name" value="CELLULOSE SYNTHASE OPERON PROTEIN C"/>
    <property type="match status" value="1"/>
</dbReference>
<accession>A0A075G8N5</accession>
<evidence type="ECO:0000256" key="2">
    <source>
        <dbReference type="ARBA" id="ARBA00022803"/>
    </source>
</evidence>
<protein>
    <submittedName>
        <fullName evidence="5">TPR repeat-containing protein (SKI3, TTC37)</fullName>
    </submittedName>
</protein>
<dbReference type="Gene3D" id="1.25.40.10">
    <property type="entry name" value="Tetratricopeptide repeat domain"/>
    <property type="match status" value="4"/>
</dbReference>
<dbReference type="PANTHER" id="PTHR44943:SF8">
    <property type="entry name" value="TPR REPEAT-CONTAINING PROTEIN MJ0263"/>
    <property type="match status" value="1"/>
</dbReference>
<dbReference type="SUPFAM" id="SSF48452">
    <property type="entry name" value="TPR-like"/>
    <property type="match status" value="3"/>
</dbReference>
<dbReference type="InterPro" id="IPR011990">
    <property type="entry name" value="TPR-like_helical_dom_sf"/>
</dbReference>
<feature type="repeat" description="TPR" evidence="3">
    <location>
        <begin position="511"/>
        <end position="544"/>
    </location>
</feature>
<feature type="repeat" description="TPR" evidence="3">
    <location>
        <begin position="66"/>
        <end position="99"/>
    </location>
</feature>
<dbReference type="InterPro" id="IPR019734">
    <property type="entry name" value="TPR_rpt"/>
</dbReference>
<evidence type="ECO:0000256" key="3">
    <source>
        <dbReference type="PROSITE-ProRule" id="PRU00339"/>
    </source>
</evidence>
<dbReference type="InterPro" id="IPR051685">
    <property type="entry name" value="Ycf3/AcsC/BcsC/TPR_MFPF"/>
</dbReference>
<gene>
    <name evidence="5" type="primary">SKI3</name>
    <name evidence="5" type="synonym">TTC37</name>
</gene>
<dbReference type="PROSITE" id="PS50005">
    <property type="entry name" value="TPR"/>
    <property type="match status" value="5"/>
</dbReference>
<keyword evidence="2 3" id="KW-0802">TPR repeat</keyword>
<organism evidence="5">
    <name type="scientific">uncultured marine group II/III euryarchaeote KM3_04_C05</name>
    <dbReference type="NCBI Taxonomy" id="1457835"/>
    <lineage>
        <taxon>Archaea</taxon>
        <taxon>Methanobacteriati</taxon>
        <taxon>Methanobacteriota</taxon>
        <taxon>environmental samples</taxon>
    </lineage>
</organism>
<dbReference type="Pfam" id="PF13432">
    <property type="entry name" value="TPR_16"/>
    <property type="match status" value="3"/>
</dbReference>
<dbReference type="EMBL" id="KF900525">
    <property type="protein sequence ID" value="AIE98087.1"/>
    <property type="molecule type" value="Genomic_DNA"/>
</dbReference>
<feature type="repeat" description="TPR" evidence="3">
    <location>
        <begin position="547"/>
        <end position="580"/>
    </location>
</feature>
<feature type="repeat" description="TPR" evidence="3">
    <location>
        <begin position="288"/>
        <end position="321"/>
    </location>
</feature>
<dbReference type="SMART" id="SM00028">
    <property type="entry name" value="TPR"/>
    <property type="match status" value="8"/>
</dbReference>